<protein>
    <submittedName>
        <fullName evidence="2">GCN5-related N-acetyltransferase</fullName>
    </submittedName>
</protein>
<dbReference type="Pfam" id="PF00583">
    <property type="entry name" value="Acetyltransf_1"/>
    <property type="match status" value="1"/>
</dbReference>
<comment type="caution">
    <text evidence="2">The sequence shown here is derived from an EMBL/GenBank/DDBJ whole genome shotgun (WGS) entry which is preliminary data.</text>
</comment>
<proteinExistence type="predicted"/>
<name>A0A081DA26_NONUL</name>
<dbReference type="InterPro" id="IPR000182">
    <property type="entry name" value="GNAT_dom"/>
</dbReference>
<evidence type="ECO:0000313" key="2">
    <source>
        <dbReference type="EMBL" id="GAK75772.1"/>
    </source>
</evidence>
<reference evidence="2 3" key="1">
    <citation type="journal article" date="2014" name="Genome Announc.">
        <title>Draft Genome Sequences of Marine Flavobacterium Nonlabens Strains NR17, NR24, NR27, NR32, NR33, and Ara13.</title>
        <authorList>
            <person name="Nakanishi M."/>
            <person name="Meirelles P."/>
            <person name="Suzuki R."/>
            <person name="Takatani N."/>
            <person name="Mino S."/>
            <person name="Suda W."/>
            <person name="Oshima K."/>
            <person name="Hattori M."/>
            <person name="Ohkuma M."/>
            <person name="Hosokawa M."/>
            <person name="Miyashita K."/>
            <person name="Thompson F.L."/>
            <person name="Niwa A."/>
            <person name="Sawabe T."/>
            <person name="Sawabe T."/>
        </authorList>
    </citation>
    <scope>NUCLEOTIDE SEQUENCE [LARGE SCALE GENOMIC DNA]</scope>
    <source>
        <strain evidence="3">JCM19296</strain>
    </source>
</reference>
<dbReference type="InterPro" id="IPR029060">
    <property type="entry name" value="PIN-like_dom_sf"/>
</dbReference>
<dbReference type="SUPFAM" id="SSF55729">
    <property type="entry name" value="Acyl-CoA N-acyltransferases (Nat)"/>
    <property type="match status" value="1"/>
</dbReference>
<dbReference type="Gene3D" id="3.40.630.30">
    <property type="match status" value="1"/>
</dbReference>
<sequence length="680" mass="79524">MIVIKTINDIDSSEFKKVIELGDNNSKTLGFLPYSAFKKHATENQIIGLFDNKTDELMGYLLWRNSFNRVTIVHCCVASSHRKKKVANKLVQHLKSISKEYEGIKLSCRNDYGINSVWESFDFIPIKEKKGRSKLGLPLTIWWFSNNHKNLFSITSEYQQNNKAISVIDMNIFLDIKDEREEESLSLQSDWLSSEVDLYVTNEIYIEINRGQTEEIRKSSRALISHFKVLPNSSREIFEETLNQLLEEFPTKKQNDISDIRHLAFAIAGNASYFITRDKVLLSNKNYFNQFDLTLYLPSEFITHLDEITQSTKYKPKDIIGSKIISKRVQSEDFSTYTNLFKQEQERKNKFEKTLSIALSRPNDFELITIQKNHSEIALILIDRTNENELIIPVFRFLKNKLRSTLCKHMLNQLVLNASLEKREIIRITETHLDEDLTQSIGDRRFILNNTEWVKLNLKRIVLKTEKLSFPKQLIELINNKVNQLSENTAIPSNYLKERFLSPLKIEDLEIPCFIVPIKPFWSEQLFNDNSKNKLELFEPKFNLLLNRQNVYYRSSKPKIISSPSRILWYNSENKTTGEPGYICASSYIDDVFIDSGKNLFKQFESLGIFEWRDISELSKKRSKIMAFIFSDTELFTNKIYLNDVKEMFLANEDKNFMAVTPINIKSSTFISFYKKGMNL</sequence>
<accession>A0A081DA26</accession>
<evidence type="ECO:0000313" key="3">
    <source>
        <dbReference type="Proteomes" id="UP000028980"/>
    </source>
</evidence>
<evidence type="ECO:0000259" key="1">
    <source>
        <dbReference type="PROSITE" id="PS51186"/>
    </source>
</evidence>
<dbReference type="SUPFAM" id="SSF88723">
    <property type="entry name" value="PIN domain-like"/>
    <property type="match status" value="1"/>
</dbReference>
<dbReference type="PROSITE" id="PS51186">
    <property type="entry name" value="GNAT"/>
    <property type="match status" value="1"/>
</dbReference>
<dbReference type="EMBL" id="BBLG01000002">
    <property type="protein sequence ID" value="GAK75772.1"/>
    <property type="molecule type" value="Genomic_DNA"/>
</dbReference>
<dbReference type="GO" id="GO:0016747">
    <property type="term" value="F:acyltransferase activity, transferring groups other than amino-acyl groups"/>
    <property type="evidence" value="ECO:0007669"/>
    <property type="project" value="InterPro"/>
</dbReference>
<dbReference type="Proteomes" id="UP000028980">
    <property type="component" value="Unassembled WGS sequence"/>
</dbReference>
<organism evidence="2 3">
    <name type="scientific">Nonlabens ulvanivorans</name>
    <name type="common">Persicivirga ulvanivorans</name>
    <dbReference type="NCBI Taxonomy" id="906888"/>
    <lineage>
        <taxon>Bacteria</taxon>
        <taxon>Pseudomonadati</taxon>
        <taxon>Bacteroidota</taxon>
        <taxon>Flavobacteriia</taxon>
        <taxon>Flavobacteriales</taxon>
        <taxon>Flavobacteriaceae</taxon>
        <taxon>Nonlabens</taxon>
    </lineage>
</organism>
<keyword evidence="2" id="KW-0808">Transferase</keyword>
<dbReference type="AlphaFoldDB" id="A0A081DA26"/>
<dbReference type="InterPro" id="IPR016181">
    <property type="entry name" value="Acyl_CoA_acyltransferase"/>
</dbReference>
<gene>
    <name evidence="2" type="ORF">JCM19296_1364</name>
</gene>
<feature type="domain" description="N-acetyltransferase" evidence="1">
    <location>
        <begin position="5"/>
        <end position="140"/>
    </location>
</feature>